<proteinExistence type="inferred from homology"/>
<comment type="similarity">
    <text evidence="1">Belongs to the complex I 30 kDa subunit family.</text>
</comment>
<dbReference type="InterPro" id="IPR037232">
    <property type="entry name" value="NADH_quin_OxRdtase_su_C/D-like"/>
</dbReference>
<evidence type="ECO:0000313" key="3">
    <source>
        <dbReference type="EMBL" id="UFP91497.1"/>
    </source>
</evidence>
<dbReference type="PANTHER" id="PTHR10884">
    <property type="entry name" value="NADH DEHYDROGENASE UBIQUINONE IRON-SULFUR PROTEIN 3"/>
    <property type="match status" value="1"/>
</dbReference>
<protein>
    <submittedName>
        <fullName evidence="3">NADH dehydrogenase subunit J</fullName>
    </submittedName>
</protein>
<accession>A0A8K1W305</accession>
<dbReference type="AlphaFoldDB" id="A0A8K1W305"/>
<dbReference type="EMBL" id="MK281380">
    <property type="protein sequence ID" value="UFP91497.1"/>
    <property type="molecule type" value="Genomic_DNA"/>
</dbReference>
<dbReference type="PANTHER" id="PTHR10884:SF14">
    <property type="entry name" value="NADH DEHYDROGENASE [UBIQUINONE] IRON-SULFUR PROTEIN 3, MITOCHONDRIAL"/>
    <property type="match status" value="1"/>
</dbReference>
<evidence type="ECO:0000256" key="1">
    <source>
        <dbReference type="ARBA" id="ARBA00007569"/>
    </source>
</evidence>
<dbReference type="Gene3D" id="3.30.460.80">
    <property type="entry name" value="NADH:ubiquinone oxidoreductase, 30kDa subunit"/>
    <property type="match status" value="1"/>
</dbReference>
<dbReference type="SUPFAM" id="SSF143243">
    <property type="entry name" value="Nqo5-like"/>
    <property type="match status" value="1"/>
</dbReference>
<keyword evidence="3" id="KW-0934">Plastid</keyword>
<evidence type="ECO:0000259" key="2">
    <source>
        <dbReference type="Pfam" id="PF00329"/>
    </source>
</evidence>
<organism evidence="3">
    <name type="scientific">Corydalis trisecta</name>
    <dbReference type="NCBI Taxonomy" id="2682942"/>
    <lineage>
        <taxon>Eukaryota</taxon>
        <taxon>Viridiplantae</taxon>
        <taxon>Streptophyta</taxon>
        <taxon>Embryophyta</taxon>
        <taxon>Tracheophyta</taxon>
        <taxon>Spermatophyta</taxon>
        <taxon>Magnoliopsida</taxon>
        <taxon>Ranunculales</taxon>
        <taxon>Papaveraceae</taxon>
        <taxon>Fumarioideae</taxon>
        <taxon>Corydalis</taxon>
    </lineage>
</organism>
<dbReference type="GO" id="GO:0008137">
    <property type="term" value="F:NADH dehydrogenase (ubiquinone) activity"/>
    <property type="evidence" value="ECO:0007669"/>
    <property type="project" value="InterPro"/>
</dbReference>
<feature type="domain" description="NADH:ubiquinone oxidoreductase 30kDa subunit" evidence="2">
    <location>
        <begin position="32"/>
        <end position="102"/>
    </location>
</feature>
<keyword evidence="3" id="KW-0150">Chloroplast</keyword>
<geneLocation type="chloroplast" evidence="3"/>
<sequence length="249" mass="28571">MSAWLVKHELVHRSLGFDYQGIETLQKKTEYLHSIAVISYVSGYNYLRSQCAYDVAPGGLLASVYHLTRIQYGLDQPEEVCIKVFVPRKHPRIPSVFWIWKSPRPCITGSKRIYQFQGSIEFIMNSLWIQHIEAFKCLVLELVYLDLVSIIIILRENLENICNMSLIPYSNSIRLNPFLSNRLGQVSWPFNEGNEWELLDYKVSIASNSNLISFHTSQAAASSGLHLQASTKMNKKRVLHHELCTAHST</sequence>
<gene>
    <name evidence="3" type="primary">ndhJ</name>
</gene>
<dbReference type="InterPro" id="IPR001268">
    <property type="entry name" value="NADH_UbQ_OxRdtase_30kDa_su"/>
</dbReference>
<name>A0A8K1W305_9MAGN</name>
<dbReference type="Pfam" id="PF00329">
    <property type="entry name" value="Complex1_30kDa"/>
    <property type="match status" value="1"/>
</dbReference>
<reference evidence="3" key="1">
    <citation type="submission" date="2018-12" db="EMBL/GenBank/DDBJ databases">
        <title>The complete chloroplast genome of Corydalis trisecta.</title>
        <authorList>
            <person name="She R."/>
            <person name="Zhao P."/>
        </authorList>
    </citation>
    <scope>NUCLEOTIDE SEQUENCE</scope>
</reference>